<evidence type="ECO:0000256" key="1">
    <source>
        <dbReference type="ARBA" id="ARBA00022676"/>
    </source>
</evidence>
<dbReference type="InterPro" id="IPR051199">
    <property type="entry name" value="LPS_LOS_Heptosyltrfase"/>
</dbReference>
<evidence type="ECO:0000256" key="2">
    <source>
        <dbReference type="ARBA" id="ARBA00022679"/>
    </source>
</evidence>
<dbReference type="EMBL" id="CP000112">
    <property type="protein sequence ID" value="ABB38426.1"/>
    <property type="molecule type" value="Genomic_DNA"/>
</dbReference>
<dbReference type="SUPFAM" id="SSF53756">
    <property type="entry name" value="UDP-Glycosyltransferase/glycogen phosphorylase"/>
    <property type="match status" value="1"/>
</dbReference>
<dbReference type="InterPro" id="IPR002201">
    <property type="entry name" value="Glyco_trans_9"/>
</dbReference>
<dbReference type="Gene3D" id="3.40.50.2000">
    <property type="entry name" value="Glycogen Phosphorylase B"/>
    <property type="match status" value="2"/>
</dbReference>
<dbReference type="KEGG" id="dde:Dde_1629"/>
<keyword evidence="2 3" id="KW-0808">Transferase</keyword>
<dbReference type="Pfam" id="PF01075">
    <property type="entry name" value="Glyco_transf_9"/>
    <property type="match status" value="1"/>
</dbReference>
<evidence type="ECO:0000313" key="3">
    <source>
        <dbReference type="EMBL" id="ABB38426.1"/>
    </source>
</evidence>
<dbReference type="PANTHER" id="PTHR30160">
    <property type="entry name" value="TETRAACYLDISACCHARIDE 4'-KINASE-RELATED"/>
    <property type="match status" value="1"/>
</dbReference>
<organism evidence="3 4">
    <name type="scientific">Oleidesulfovibrio alaskensis (strain ATCC BAA-1058 / DSM 17464 / G20)</name>
    <name type="common">Desulfovibrio alaskensis</name>
    <dbReference type="NCBI Taxonomy" id="207559"/>
    <lineage>
        <taxon>Bacteria</taxon>
        <taxon>Pseudomonadati</taxon>
        <taxon>Thermodesulfobacteriota</taxon>
        <taxon>Desulfovibrionia</taxon>
        <taxon>Desulfovibrionales</taxon>
        <taxon>Desulfovibrionaceae</taxon>
        <taxon>Oleidesulfovibrio</taxon>
    </lineage>
</organism>
<dbReference type="Proteomes" id="UP000002710">
    <property type="component" value="Chromosome"/>
</dbReference>
<sequence length="341" mass="37152">MNEPQKWLVVRLSALGDVVLTTGVLDYLSRHRGWRFHVLTRRAWAPVFDGLPAVEGVAPLDDADLHMPRMAGVLRRLARQYEGWGLLDLHGTLRSRLLGSLWRGPVRRYPKMAVCRRLFLASGGRLCAAALEQFNVPQRYALAVEKKAPPRNALLPVIRLDEAETAAAGGLLPSAPDRPLVALHPYSTHSHKAWLDDNWRELAVGLVHSGLRCVVVGVGQSPFAGMQLPEAYFADCTGRTSLRQSCALLAAADVLVTGDSGPMHMACGTGTPVVALFGPTHRAWGFYPEGPRDVVLEADMACRPCSLHGSKPCAHGQRCMQSISVDDVRQGIRQVLNSAAL</sequence>
<gene>
    <name evidence="3" type="ordered locus">Dde_1629</name>
</gene>
<dbReference type="eggNOG" id="COG0859">
    <property type="taxonomic scope" value="Bacteria"/>
</dbReference>
<dbReference type="AlphaFoldDB" id="Q311H0"/>
<evidence type="ECO:0000313" key="4">
    <source>
        <dbReference type="Proteomes" id="UP000002710"/>
    </source>
</evidence>
<name>Q311H0_OLEA2</name>
<reference evidence="3 4" key="1">
    <citation type="journal article" date="2011" name="J. Bacteriol.">
        <title>Complete genome sequence and updated annotation of Desulfovibrio alaskensis G20.</title>
        <authorList>
            <person name="Hauser L.J."/>
            <person name="Land M.L."/>
            <person name="Brown S.D."/>
            <person name="Larimer F."/>
            <person name="Keller K.L."/>
            <person name="Rapp-Giles B.J."/>
            <person name="Price M.N."/>
            <person name="Lin M."/>
            <person name="Bruce D.C."/>
            <person name="Detter J.C."/>
            <person name="Tapia R."/>
            <person name="Han C.S."/>
            <person name="Goodwin L.A."/>
            <person name="Cheng J.F."/>
            <person name="Pitluck S."/>
            <person name="Copeland A."/>
            <person name="Lucas S."/>
            <person name="Nolan M."/>
            <person name="Lapidus A.L."/>
            <person name="Palumbo A.V."/>
            <person name="Wall J.D."/>
        </authorList>
    </citation>
    <scope>NUCLEOTIDE SEQUENCE [LARGE SCALE GENOMIC DNA]</scope>
    <source>
        <strain evidence="4">ATCC BAA 1058 / DSM 17464 / G20</strain>
    </source>
</reference>
<keyword evidence="4" id="KW-1185">Reference proteome</keyword>
<protein>
    <submittedName>
        <fullName evidence="3">Glycosyl transferase family 9</fullName>
    </submittedName>
</protein>
<proteinExistence type="predicted"/>
<dbReference type="CAZy" id="GT9">
    <property type="family name" value="Glycosyltransferase Family 9"/>
</dbReference>
<accession>Q311H0</accession>
<dbReference type="RefSeq" id="WP_011367580.1">
    <property type="nucleotide sequence ID" value="NC_007519.1"/>
</dbReference>
<dbReference type="STRING" id="207559.Dde_1629"/>
<dbReference type="CDD" id="cd03789">
    <property type="entry name" value="GT9_LPS_heptosyltransferase"/>
    <property type="match status" value="1"/>
</dbReference>
<dbReference type="PANTHER" id="PTHR30160:SF22">
    <property type="entry name" value="LIPOPOLYSACCHARIDE CORE BIOSYNTHESIS PROTEIN"/>
    <property type="match status" value="1"/>
</dbReference>
<dbReference type="GO" id="GO:0008713">
    <property type="term" value="F:ADP-heptose-lipopolysaccharide heptosyltransferase activity"/>
    <property type="evidence" value="ECO:0007669"/>
    <property type="project" value="TreeGrafter"/>
</dbReference>
<dbReference type="HOGENOM" id="CLU_038371_3_0_7"/>
<dbReference type="GO" id="GO:0009244">
    <property type="term" value="P:lipopolysaccharide core region biosynthetic process"/>
    <property type="evidence" value="ECO:0007669"/>
    <property type="project" value="TreeGrafter"/>
</dbReference>
<dbReference type="GO" id="GO:0005829">
    <property type="term" value="C:cytosol"/>
    <property type="evidence" value="ECO:0007669"/>
    <property type="project" value="TreeGrafter"/>
</dbReference>
<keyword evidence="1" id="KW-0328">Glycosyltransferase</keyword>